<dbReference type="RefSeq" id="WP_080043889.1">
    <property type="nucleotide sequence ID" value="NZ_CP017717.1"/>
</dbReference>
<protein>
    <submittedName>
        <fullName evidence="1">Uncharacterized protein</fullName>
    </submittedName>
</protein>
<reference evidence="2" key="1">
    <citation type="journal article" date="2017" name="Med. Chem. Commun.">
        <title>Nonomuraea sp. ATCC 55076 harbours the largest actinomycete chromosome to date and the kistamicin biosynthetic gene cluster.</title>
        <authorList>
            <person name="Nazari B."/>
            <person name="Forneris C.C."/>
            <person name="Gibson M.I."/>
            <person name="Moon K."/>
            <person name="Schramma K.R."/>
            <person name="Seyedsayamdost M.R."/>
        </authorList>
    </citation>
    <scope>NUCLEOTIDE SEQUENCE [LARGE SCALE GENOMIC DNA]</scope>
    <source>
        <strain evidence="2">ATCC 55076</strain>
    </source>
</reference>
<evidence type="ECO:0000313" key="2">
    <source>
        <dbReference type="Proteomes" id="UP000190797"/>
    </source>
</evidence>
<dbReference type="OrthoDB" id="3480233at2"/>
<dbReference type="KEGG" id="noa:BKM31_44465"/>
<gene>
    <name evidence="1" type="ORF">BKM31_44465</name>
</gene>
<sequence>MRHNRRITELSTIEFVGSLGQAFHLYGRELTKLAERWGIELEIAAADAEAAMSTMRGRWYMFGLDTRARSRRVAKRLKRARDLVAALADKGQTFPATYRRNFGGADEWKVSS</sequence>
<keyword evidence="2" id="KW-1185">Reference proteome</keyword>
<dbReference type="EMBL" id="CP017717">
    <property type="protein sequence ID" value="AQZ67582.1"/>
    <property type="molecule type" value="Genomic_DNA"/>
</dbReference>
<name>A0A1V0ABR8_9ACTN</name>
<dbReference type="AlphaFoldDB" id="A0A1V0ABR8"/>
<accession>A0A1V0ABR8</accession>
<proteinExistence type="predicted"/>
<organism evidence="1 2">
    <name type="scientific">[Actinomadura] parvosata subsp. kistnae</name>
    <dbReference type="NCBI Taxonomy" id="1909395"/>
    <lineage>
        <taxon>Bacteria</taxon>
        <taxon>Bacillati</taxon>
        <taxon>Actinomycetota</taxon>
        <taxon>Actinomycetes</taxon>
        <taxon>Streptosporangiales</taxon>
        <taxon>Streptosporangiaceae</taxon>
        <taxon>Nonomuraea</taxon>
    </lineage>
</organism>
<dbReference type="STRING" id="1909395.BKM31_44465"/>
<dbReference type="Proteomes" id="UP000190797">
    <property type="component" value="Chromosome"/>
</dbReference>
<evidence type="ECO:0000313" key="1">
    <source>
        <dbReference type="EMBL" id="AQZ67582.1"/>
    </source>
</evidence>